<sequence>MKVILATGSPEIDKRIQLSENHTLVDNVGDLTELMDLLNYISVDILIVNMLLDDAEGELLIRLSNTALDKNIKIVLLTDKIESYAERILVSKLANLSVHAFITFEKLNNKVLENVLSFYPEKFDFCLLAETIIKEKPVTVKEEKIIERIVNFHNKVITVVGNAELAAELAAVAGRHCDKNVMLMDFDFFDSGMDAALGIENQLEDLPDVFELIDNGSLDRMKLEQCCIKLNKLNVFSLIPKFSQYKYSELINKPISQLIDFAYKNYDLTLLHVNGSCLDLCAISVLQNTDHILVTMHGDRISRRQAENYTIYMRDNHRIGQDKFHFVLFEYNEKTDALLGYFNANLPRMASISYSEKRCRFRNSKASYARRINGRNLEEYLKLLGTFNISESHKDNNKSKIFLKKILGGKNGKKVSN</sequence>
<dbReference type="InterPro" id="IPR027417">
    <property type="entry name" value="P-loop_NTPase"/>
</dbReference>
<keyword evidence="2" id="KW-1185">Reference proteome</keyword>
<dbReference type="RefSeq" id="WP_004621592.1">
    <property type="nucleotide sequence ID" value="NZ_ACXX02000015.1"/>
</dbReference>
<evidence type="ECO:0000313" key="1">
    <source>
        <dbReference type="EMBL" id="EGD46242.1"/>
    </source>
</evidence>
<dbReference type="Gene3D" id="3.40.50.300">
    <property type="entry name" value="P-loop containing nucleotide triphosphate hydrolases"/>
    <property type="match status" value="1"/>
</dbReference>
<reference evidence="1" key="1">
    <citation type="submission" date="2009-07" db="EMBL/GenBank/DDBJ databases">
        <authorList>
            <consortium name="US DOE Joint Genome Institute (JGI-PGF)"/>
            <person name="Lucas S."/>
            <person name="Copeland A."/>
            <person name="Lapidus A."/>
            <person name="Glavina del Rio T."/>
            <person name="Tice H."/>
            <person name="Bruce D."/>
            <person name="Goodwin L."/>
            <person name="Pitluck S."/>
            <person name="Larimer F."/>
            <person name="Land M.L."/>
            <person name="Mouttaki H."/>
            <person name="He Z."/>
            <person name="Zhou J."/>
            <person name="Hemme C.L."/>
        </authorList>
    </citation>
    <scope>NUCLEOTIDE SEQUENCE [LARGE SCALE GENOMIC DNA]</scope>
    <source>
        <strain evidence="1">DSM 2782</strain>
    </source>
</reference>
<accession>F1TH02</accession>
<organism evidence="1 2">
    <name type="scientific">Ruminiclostridium papyrosolvens DSM 2782</name>
    <dbReference type="NCBI Taxonomy" id="588581"/>
    <lineage>
        <taxon>Bacteria</taxon>
        <taxon>Bacillati</taxon>
        <taxon>Bacillota</taxon>
        <taxon>Clostridia</taxon>
        <taxon>Eubacteriales</taxon>
        <taxon>Oscillospiraceae</taxon>
        <taxon>Ruminiclostridium</taxon>
    </lineage>
</organism>
<name>F1TH02_9FIRM</name>
<evidence type="ECO:0000313" key="2">
    <source>
        <dbReference type="Proteomes" id="UP000003860"/>
    </source>
</evidence>
<dbReference type="OrthoDB" id="1737114at2"/>
<dbReference type="STRING" id="588581.Cpap_0854"/>
<dbReference type="AlphaFoldDB" id="F1TH02"/>
<comment type="caution">
    <text evidence="1">The sequence shown here is derived from an EMBL/GenBank/DDBJ whole genome shotgun (WGS) entry which is preliminary data.</text>
</comment>
<dbReference type="SUPFAM" id="SSF52540">
    <property type="entry name" value="P-loop containing nucleoside triphosphate hydrolases"/>
    <property type="match status" value="1"/>
</dbReference>
<reference evidence="1" key="2">
    <citation type="submission" date="2011-01" db="EMBL/GenBank/DDBJ databases">
        <title>The Non-contiguous Finished genome of Clostridium papyrosolvens.</title>
        <authorList>
            <person name="Lucas S."/>
            <person name="Copeland A."/>
            <person name="Lapidus A."/>
            <person name="Cheng J.-F."/>
            <person name="Goodwin L."/>
            <person name="Pitluck S."/>
            <person name="Misra M."/>
            <person name="Chertkov O."/>
            <person name="Detter J.C."/>
            <person name="Han C."/>
            <person name="Tapia R."/>
            <person name="Land M."/>
            <person name="Hauser L."/>
            <person name="Kyrpides N."/>
            <person name="Ivanova N."/>
            <person name="Pagani I."/>
            <person name="Mouttaki H."/>
            <person name="He Z."/>
            <person name="Zhou J."/>
            <person name="Hemme C.L."/>
            <person name="Woyke T."/>
        </authorList>
    </citation>
    <scope>NUCLEOTIDE SEQUENCE [LARGE SCALE GENOMIC DNA]</scope>
    <source>
        <strain evidence="1">DSM 2782</strain>
    </source>
</reference>
<dbReference type="Proteomes" id="UP000003860">
    <property type="component" value="Unassembled WGS sequence"/>
</dbReference>
<proteinExistence type="predicted"/>
<gene>
    <name evidence="1" type="ORF">Cpap_0854</name>
</gene>
<protein>
    <submittedName>
        <fullName evidence="1">Uncharacterized protein</fullName>
    </submittedName>
</protein>
<dbReference type="EMBL" id="ACXX02000015">
    <property type="protein sequence ID" value="EGD46242.1"/>
    <property type="molecule type" value="Genomic_DNA"/>
</dbReference>